<keyword evidence="1" id="KW-0238">DNA-binding</keyword>
<gene>
    <name evidence="3" type="ORF">Q2100_14575</name>
</gene>
<dbReference type="Pfam" id="PF00440">
    <property type="entry name" value="TetR_N"/>
    <property type="match status" value="1"/>
</dbReference>
<evidence type="ECO:0000259" key="2">
    <source>
        <dbReference type="Pfam" id="PF00440"/>
    </source>
</evidence>
<dbReference type="Proteomes" id="UP001168823">
    <property type="component" value="Unassembled WGS sequence"/>
</dbReference>
<evidence type="ECO:0000313" key="4">
    <source>
        <dbReference type="Proteomes" id="UP001168823"/>
    </source>
</evidence>
<dbReference type="EMBL" id="JAUMSQ010000098">
    <property type="protein sequence ID" value="MDO3636972.1"/>
    <property type="molecule type" value="Genomic_DNA"/>
</dbReference>
<dbReference type="InterPro" id="IPR009057">
    <property type="entry name" value="Homeodomain-like_sf"/>
</dbReference>
<accession>A0ABT8UIV7</accession>
<sequence>MLEAAAELFAADGYARTTLARIAAAAGVSAETVQGQGPKAALLIAAIEHAAFGISGEDDILNLEVGRALVAARDRDEAIDMLVRAHTRVHQRSARLAEALIGAAHADPELDRYRRNLIASVTLQQRRVLEAYHDRGWLRTDVPFDELVLGFAAVGSTETYLRLTACGWDVDTYQRWCRRMLSETVFAR</sequence>
<dbReference type="Gene3D" id="1.10.357.10">
    <property type="entry name" value="Tetracycline Repressor, domain 2"/>
    <property type="match status" value="1"/>
</dbReference>
<dbReference type="SUPFAM" id="SSF48498">
    <property type="entry name" value="Tetracyclin repressor-like, C-terminal domain"/>
    <property type="match status" value="1"/>
</dbReference>
<reference evidence="3" key="1">
    <citation type="submission" date="2023-07" db="EMBL/GenBank/DDBJ databases">
        <title>Mycolicibacterium sp. nov., a novel bacterial species.</title>
        <authorList>
            <person name="Cao Y."/>
        </authorList>
    </citation>
    <scope>NUCLEOTIDE SEQUENCE</scope>
    <source>
        <strain evidence="3">KC 300</strain>
    </source>
</reference>
<name>A0ABT8UIV7_9MYCO</name>
<dbReference type="SUPFAM" id="SSF46689">
    <property type="entry name" value="Homeodomain-like"/>
    <property type="match status" value="1"/>
</dbReference>
<organism evidence="3 4">
    <name type="scientific">Mycolicibacterium arseniciresistens</name>
    <dbReference type="NCBI Taxonomy" id="3062257"/>
    <lineage>
        <taxon>Bacteria</taxon>
        <taxon>Bacillati</taxon>
        <taxon>Actinomycetota</taxon>
        <taxon>Actinomycetes</taxon>
        <taxon>Mycobacteriales</taxon>
        <taxon>Mycobacteriaceae</taxon>
        <taxon>Mycolicibacterium</taxon>
    </lineage>
</organism>
<dbReference type="RefSeq" id="WP_302914644.1">
    <property type="nucleotide sequence ID" value="NZ_JAUMSQ010000098.1"/>
</dbReference>
<protein>
    <submittedName>
        <fullName evidence="3">TetR family transcriptional regulator</fullName>
    </submittedName>
</protein>
<dbReference type="InterPro" id="IPR036271">
    <property type="entry name" value="Tet_transcr_reg_TetR-rel_C_sf"/>
</dbReference>
<evidence type="ECO:0000256" key="1">
    <source>
        <dbReference type="ARBA" id="ARBA00023125"/>
    </source>
</evidence>
<proteinExistence type="predicted"/>
<keyword evidence="4" id="KW-1185">Reference proteome</keyword>
<comment type="caution">
    <text evidence="3">The sequence shown here is derived from an EMBL/GenBank/DDBJ whole genome shotgun (WGS) entry which is preliminary data.</text>
</comment>
<evidence type="ECO:0000313" key="3">
    <source>
        <dbReference type="EMBL" id="MDO3636972.1"/>
    </source>
</evidence>
<feature type="domain" description="HTH tetR-type" evidence="2">
    <location>
        <begin position="2"/>
        <end position="32"/>
    </location>
</feature>
<dbReference type="InterPro" id="IPR001647">
    <property type="entry name" value="HTH_TetR"/>
</dbReference>